<proteinExistence type="predicted"/>
<dbReference type="EMBL" id="MLJW01006397">
    <property type="protein sequence ID" value="OIQ66734.1"/>
    <property type="molecule type" value="Genomic_DNA"/>
</dbReference>
<gene>
    <name evidence="1" type="ORF">GALL_516950</name>
</gene>
<sequence>MLQDAFTCFKRQIQPVKTGVTLLKLIDHAQTLQIVFKATPTGHAVVKGILSGVPKRGMPQIMRQRNGLHQIFIEPERTSDGTAQLRDLQRMRQTGTKQVTFMVQKHLGFVHQAPKSRAVHNAVAVALVFGACQSRFLRKAPAPCSGWVTGVRCEIHSYIKQA</sequence>
<reference evidence="1" key="1">
    <citation type="submission" date="2016-10" db="EMBL/GenBank/DDBJ databases">
        <title>Sequence of Gallionella enrichment culture.</title>
        <authorList>
            <person name="Poehlein A."/>
            <person name="Muehling M."/>
            <person name="Daniel R."/>
        </authorList>
    </citation>
    <scope>NUCLEOTIDE SEQUENCE</scope>
</reference>
<comment type="caution">
    <text evidence="1">The sequence shown here is derived from an EMBL/GenBank/DDBJ whole genome shotgun (WGS) entry which is preliminary data.</text>
</comment>
<organism evidence="1">
    <name type="scientific">mine drainage metagenome</name>
    <dbReference type="NCBI Taxonomy" id="410659"/>
    <lineage>
        <taxon>unclassified sequences</taxon>
        <taxon>metagenomes</taxon>
        <taxon>ecological metagenomes</taxon>
    </lineage>
</organism>
<name>A0A1J5P6A2_9ZZZZ</name>
<evidence type="ECO:0000313" key="1">
    <source>
        <dbReference type="EMBL" id="OIQ66734.1"/>
    </source>
</evidence>
<dbReference type="AlphaFoldDB" id="A0A1J5P6A2"/>
<accession>A0A1J5P6A2</accession>
<protein>
    <submittedName>
        <fullName evidence="1">Uncharacterized protein</fullName>
    </submittedName>
</protein>